<dbReference type="SUPFAM" id="SSF46785">
    <property type="entry name" value="Winged helix' DNA-binding domain"/>
    <property type="match status" value="1"/>
</dbReference>
<dbReference type="GO" id="GO:0000981">
    <property type="term" value="F:DNA-binding transcription factor activity, RNA polymerase II-specific"/>
    <property type="evidence" value="ECO:0007669"/>
    <property type="project" value="TreeGrafter"/>
</dbReference>
<feature type="domain" description="Fork-head" evidence="11">
    <location>
        <begin position="140"/>
        <end position="234"/>
    </location>
</feature>
<keyword evidence="5" id="KW-0010">Activator</keyword>
<dbReference type="InterPro" id="IPR001766">
    <property type="entry name" value="Fork_head_dom"/>
</dbReference>
<name>A0AAD9JWW2_9ANNE</name>
<evidence type="ECO:0000256" key="6">
    <source>
        <dbReference type="ARBA" id="ARBA00023163"/>
    </source>
</evidence>
<dbReference type="InterPro" id="IPR030456">
    <property type="entry name" value="TF_fork_head_CS_2"/>
</dbReference>
<dbReference type="Proteomes" id="UP001208570">
    <property type="component" value="Unassembled WGS sequence"/>
</dbReference>
<keyword evidence="2" id="KW-0970">Cilium biogenesis/degradation</keyword>
<dbReference type="InterPro" id="IPR018122">
    <property type="entry name" value="TF_fork_head_CS_1"/>
</dbReference>
<evidence type="ECO:0000313" key="12">
    <source>
        <dbReference type="EMBL" id="KAK2160529.1"/>
    </source>
</evidence>
<accession>A0AAD9JWW2</accession>
<organism evidence="12 13">
    <name type="scientific">Paralvinella palmiformis</name>
    <dbReference type="NCBI Taxonomy" id="53620"/>
    <lineage>
        <taxon>Eukaryota</taxon>
        <taxon>Metazoa</taxon>
        <taxon>Spiralia</taxon>
        <taxon>Lophotrochozoa</taxon>
        <taxon>Annelida</taxon>
        <taxon>Polychaeta</taxon>
        <taxon>Sedentaria</taxon>
        <taxon>Canalipalpata</taxon>
        <taxon>Terebellida</taxon>
        <taxon>Terebelliformia</taxon>
        <taxon>Alvinellidae</taxon>
        <taxon>Paralvinella</taxon>
    </lineage>
</organism>
<proteinExistence type="inferred from homology"/>
<dbReference type="Gene3D" id="1.10.10.10">
    <property type="entry name" value="Winged helix-like DNA-binding domain superfamily/Winged helix DNA-binding domain"/>
    <property type="match status" value="1"/>
</dbReference>
<dbReference type="GO" id="GO:0000978">
    <property type="term" value="F:RNA polymerase II cis-regulatory region sequence-specific DNA binding"/>
    <property type="evidence" value="ECO:0007669"/>
    <property type="project" value="TreeGrafter"/>
</dbReference>
<evidence type="ECO:0000256" key="5">
    <source>
        <dbReference type="ARBA" id="ARBA00023159"/>
    </source>
</evidence>
<feature type="DNA-binding region" description="Fork-head" evidence="9">
    <location>
        <begin position="140"/>
        <end position="234"/>
    </location>
</feature>
<evidence type="ECO:0000313" key="13">
    <source>
        <dbReference type="Proteomes" id="UP001208570"/>
    </source>
</evidence>
<dbReference type="InterPro" id="IPR047512">
    <property type="entry name" value="FH_FOXJ1"/>
</dbReference>
<dbReference type="EMBL" id="JAODUP010000131">
    <property type="protein sequence ID" value="KAK2160529.1"/>
    <property type="molecule type" value="Genomic_DNA"/>
</dbReference>
<dbReference type="GO" id="GO:0005634">
    <property type="term" value="C:nucleus"/>
    <property type="evidence" value="ECO:0007669"/>
    <property type="project" value="UniProtKB-SubCell"/>
</dbReference>
<comment type="subcellular location">
    <subcellularLocation>
        <location evidence="1 9">Nucleus</location>
    </subcellularLocation>
</comment>
<reference evidence="12" key="1">
    <citation type="journal article" date="2023" name="Mol. Biol. Evol.">
        <title>Third-Generation Sequencing Reveals the Adaptive Role of the Epigenome in Three Deep-Sea Polychaetes.</title>
        <authorList>
            <person name="Perez M."/>
            <person name="Aroh O."/>
            <person name="Sun Y."/>
            <person name="Lan Y."/>
            <person name="Juniper S.K."/>
            <person name="Young C.R."/>
            <person name="Angers B."/>
            <person name="Qian P.Y."/>
        </authorList>
    </citation>
    <scope>NUCLEOTIDE SEQUENCE</scope>
    <source>
        <strain evidence="12">P08H-3</strain>
    </source>
</reference>
<dbReference type="PANTHER" id="PTHR46805">
    <property type="entry name" value="FORKHEAD BOX PROTEIN J1"/>
    <property type="match status" value="1"/>
</dbReference>
<dbReference type="PROSITE" id="PS00657">
    <property type="entry name" value="FORK_HEAD_1"/>
    <property type="match status" value="1"/>
</dbReference>
<evidence type="ECO:0000256" key="9">
    <source>
        <dbReference type="PROSITE-ProRule" id="PRU00089"/>
    </source>
</evidence>
<feature type="region of interest" description="Disordered" evidence="10">
    <location>
        <begin position="240"/>
        <end position="271"/>
    </location>
</feature>
<comment type="similarity">
    <text evidence="8">Belongs to the FOXJ1 family.</text>
</comment>
<dbReference type="SMART" id="SM00339">
    <property type="entry name" value="FH"/>
    <property type="match status" value="1"/>
</dbReference>
<comment type="caution">
    <text evidence="12">The sequence shown here is derived from an EMBL/GenBank/DDBJ whole genome shotgun (WGS) entry which is preliminary data.</text>
</comment>
<keyword evidence="7 9" id="KW-0539">Nucleus</keyword>
<evidence type="ECO:0000256" key="2">
    <source>
        <dbReference type="ARBA" id="ARBA00022794"/>
    </source>
</evidence>
<protein>
    <recommendedName>
        <fullName evidence="11">Fork-head domain-containing protein</fullName>
    </recommendedName>
</protein>
<gene>
    <name evidence="12" type="ORF">LSH36_131g02003</name>
</gene>
<evidence type="ECO:0000259" key="11">
    <source>
        <dbReference type="PROSITE" id="PS50039"/>
    </source>
</evidence>
<keyword evidence="6" id="KW-0804">Transcription</keyword>
<dbReference type="InterPro" id="IPR036388">
    <property type="entry name" value="WH-like_DNA-bd_sf"/>
</dbReference>
<keyword evidence="4 9" id="KW-0238">DNA-binding</keyword>
<dbReference type="AlphaFoldDB" id="A0AAD9JWW2"/>
<keyword evidence="13" id="KW-1185">Reference proteome</keyword>
<dbReference type="Pfam" id="PF00250">
    <property type="entry name" value="Forkhead"/>
    <property type="match status" value="1"/>
</dbReference>
<evidence type="ECO:0000256" key="10">
    <source>
        <dbReference type="SAM" id="MobiDB-lite"/>
    </source>
</evidence>
<dbReference type="PROSITE" id="PS00658">
    <property type="entry name" value="FORK_HEAD_2"/>
    <property type="match status" value="1"/>
</dbReference>
<dbReference type="InterPro" id="IPR036390">
    <property type="entry name" value="WH_DNA-bd_sf"/>
</dbReference>
<evidence type="ECO:0000256" key="4">
    <source>
        <dbReference type="ARBA" id="ARBA00023125"/>
    </source>
</evidence>
<sequence length="490" mass="53435">MRAKSGRIPALTREGLALKLRQNWVDKHPADVPNNGLDDSLTSLNWLQNLNIMKIAAPTPPSSPSLQEQLSESSVSQFSSNTQVNPNAVLNMTNIPGVKVKQEPELVSANQFRTIAGIDIASTALGSLDNVDYKTNPHIKPPYSYATLICMAMRDSQKKKITLSGIYNWITENFMYYRMADPSWQNSIRHNLSLNKCFQKVARRKDEPGKGGFWRINPEYEDMFVNGIFKKRRCSPVLASAAPGRADGQVPPPLKKIKRENDDSNGSMSSLSGLAMAGALPTLLTPMNSVDETQSAVQSIEIKKEADAAASSIISSKSAPNDDVDDPLDFSWNAILNQDIDVGGVKVKTEDIINTSQAAASPITGLSPPASDNNSEISLEDLLNTDFNGHTDGPLDLTNGSALDLTISGIGLKAPGWWEESLNGKHYLTSTDDHSRMSTPVTAIDDSDFAHPWAEEKSDSDIGMDSFDKEFGNLFEIMDNLGSPRMSTDS</sequence>
<dbReference type="FunFam" id="1.10.10.10:FF:000030">
    <property type="entry name" value="Forkhead box protein K2"/>
    <property type="match status" value="1"/>
</dbReference>
<evidence type="ECO:0000256" key="8">
    <source>
        <dbReference type="ARBA" id="ARBA00034770"/>
    </source>
</evidence>
<keyword evidence="3" id="KW-0805">Transcription regulation</keyword>
<dbReference type="InterPro" id="IPR047513">
    <property type="entry name" value="FOXJ1"/>
</dbReference>
<dbReference type="PRINTS" id="PR00053">
    <property type="entry name" value="FORKHEAD"/>
</dbReference>
<dbReference type="GO" id="GO:0030030">
    <property type="term" value="P:cell projection organization"/>
    <property type="evidence" value="ECO:0007669"/>
    <property type="project" value="UniProtKB-KW"/>
</dbReference>
<dbReference type="PANTHER" id="PTHR46805:SF1">
    <property type="entry name" value="FORKHEAD BOX PROTEIN J1"/>
    <property type="match status" value="1"/>
</dbReference>
<evidence type="ECO:0000256" key="1">
    <source>
        <dbReference type="ARBA" id="ARBA00004123"/>
    </source>
</evidence>
<evidence type="ECO:0000256" key="7">
    <source>
        <dbReference type="ARBA" id="ARBA00023242"/>
    </source>
</evidence>
<evidence type="ECO:0000256" key="3">
    <source>
        <dbReference type="ARBA" id="ARBA00023015"/>
    </source>
</evidence>
<dbReference type="CDD" id="cd20023">
    <property type="entry name" value="FH_FOXJ1"/>
    <property type="match status" value="1"/>
</dbReference>
<dbReference type="PROSITE" id="PS50039">
    <property type="entry name" value="FORK_HEAD_3"/>
    <property type="match status" value="1"/>
</dbReference>